<dbReference type="OrthoDB" id="9791067at2"/>
<dbReference type="InterPro" id="IPR005180">
    <property type="entry name" value="DUF302"/>
</dbReference>
<sequence>MFHYTRDVHLTVDEAAERIEEELQKEKFGVLWSFNVKEMLNEKGLDFDQHYKILEVCNPVEAKKVLSENPLAGYFLPCKMAVYEDKGQVKIGMPKPTILISQVDSADQTLKTTAEDVERKMQAAIDRV</sequence>
<dbReference type="EMBL" id="MSDU01000003">
    <property type="protein sequence ID" value="OLN23921.1"/>
    <property type="molecule type" value="Genomic_DNA"/>
</dbReference>
<name>A0A1Q8Q9D8_9BACI</name>
<keyword evidence="3" id="KW-1185">Reference proteome</keyword>
<feature type="domain" description="DUF302" evidence="1">
    <location>
        <begin position="34"/>
        <end position="96"/>
    </location>
</feature>
<dbReference type="SUPFAM" id="SSF103247">
    <property type="entry name" value="TT1751-like"/>
    <property type="match status" value="1"/>
</dbReference>
<accession>A0A1Q8Q9D8</accession>
<protein>
    <recommendedName>
        <fullName evidence="1">DUF302 domain-containing protein</fullName>
    </recommendedName>
</protein>
<dbReference type="InterPro" id="IPR035923">
    <property type="entry name" value="TT1751-like_sf"/>
</dbReference>
<dbReference type="STRING" id="1714264.BTO30_00370"/>
<dbReference type="Gene3D" id="3.30.310.70">
    <property type="entry name" value="TT1751-like domain"/>
    <property type="match status" value="1"/>
</dbReference>
<dbReference type="PANTHER" id="PTHR38342:SF1">
    <property type="entry name" value="SLR5037 PROTEIN"/>
    <property type="match status" value="1"/>
</dbReference>
<dbReference type="PIRSF" id="PIRSF021774">
    <property type="entry name" value="UCP021774"/>
    <property type="match status" value="1"/>
</dbReference>
<evidence type="ECO:0000313" key="2">
    <source>
        <dbReference type="EMBL" id="OLN23921.1"/>
    </source>
</evidence>
<evidence type="ECO:0000259" key="1">
    <source>
        <dbReference type="Pfam" id="PF03625"/>
    </source>
</evidence>
<comment type="caution">
    <text evidence="2">The sequence shown here is derived from an EMBL/GenBank/DDBJ whole genome shotgun (WGS) entry which is preliminary data.</text>
</comment>
<organism evidence="2 3">
    <name type="scientific">Domibacillus antri</name>
    <dbReference type="NCBI Taxonomy" id="1714264"/>
    <lineage>
        <taxon>Bacteria</taxon>
        <taxon>Bacillati</taxon>
        <taxon>Bacillota</taxon>
        <taxon>Bacilli</taxon>
        <taxon>Bacillales</taxon>
        <taxon>Bacillaceae</taxon>
        <taxon>Domibacillus</taxon>
    </lineage>
</organism>
<dbReference type="RefSeq" id="WP_075396737.1">
    <property type="nucleotide sequence ID" value="NZ_MSDU01000003.1"/>
</dbReference>
<dbReference type="Proteomes" id="UP000185568">
    <property type="component" value="Unassembled WGS sequence"/>
</dbReference>
<dbReference type="CDD" id="cd14797">
    <property type="entry name" value="DUF302"/>
    <property type="match status" value="1"/>
</dbReference>
<proteinExistence type="predicted"/>
<reference evidence="2 3" key="1">
    <citation type="submission" date="2016-12" db="EMBL/GenBank/DDBJ databases">
        <title>Domibacillus antri genome sequencing.</title>
        <authorList>
            <person name="Verma A."/>
            <person name="Krishnamurthi S."/>
        </authorList>
    </citation>
    <scope>NUCLEOTIDE SEQUENCE [LARGE SCALE GENOMIC DNA]</scope>
    <source>
        <strain evidence="2 3">XD80</strain>
    </source>
</reference>
<dbReference type="PANTHER" id="PTHR38342">
    <property type="entry name" value="SLR5037 PROTEIN"/>
    <property type="match status" value="1"/>
</dbReference>
<evidence type="ECO:0000313" key="3">
    <source>
        <dbReference type="Proteomes" id="UP000185568"/>
    </source>
</evidence>
<dbReference type="AlphaFoldDB" id="A0A1Q8Q9D8"/>
<gene>
    <name evidence="2" type="ORF">BTO30_00370</name>
</gene>
<dbReference type="Pfam" id="PF03625">
    <property type="entry name" value="DUF302"/>
    <property type="match status" value="1"/>
</dbReference>
<dbReference type="InterPro" id="IPR016796">
    <property type="entry name" value="UCP021774"/>
</dbReference>